<dbReference type="PROSITE" id="PS50089">
    <property type="entry name" value="ZF_RING_2"/>
    <property type="match status" value="1"/>
</dbReference>
<dbReference type="SUPFAM" id="SSF57850">
    <property type="entry name" value="RING/U-box"/>
    <property type="match status" value="1"/>
</dbReference>
<protein>
    <submittedName>
        <fullName evidence="10">Uncharacterized protein</fullName>
    </submittedName>
</protein>
<dbReference type="PANTHER" id="PTHR47763:SF1">
    <property type="entry name" value="DUF659 DOMAIN-CONTAINING PROTEIN"/>
    <property type="match status" value="1"/>
</dbReference>
<evidence type="ECO:0000256" key="2">
    <source>
        <dbReference type="ARBA" id="ARBA00022723"/>
    </source>
</evidence>
<evidence type="ECO:0000256" key="6">
    <source>
        <dbReference type="ARBA" id="ARBA00022833"/>
    </source>
</evidence>
<dbReference type="Gene3D" id="3.40.50.410">
    <property type="entry name" value="von Willebrand factor, type A domain"/>
    <property type="match status" value="1"/>
</dbReference>
<evidence type="ECO:0000313" key="11">
    <source>
        <dbReference type="Proteomes" id="UP000076532"/>
    </source>
</evidence>
<dbReference type="InterPro" id="IPR036465">
    <property type="entry name" value="vWFA_dom_sf"/>
</dbReference>
<evidence type="ECO:0000256" key="4">
    <source>
        <dbReference type="ARBA" id="ARBA00022771"/>
    </source>
</evidence>
<dbReference type="GO" id="GO:0008270">
    <property type="term" value="F:zinc ion binding"/>
    <property type="evidence" value="ECO:0007669"/>
    <property type="project" value="UniProtKB-KW"/>
</dbReference>
<feature type="domain" description="RING-type" evidence="9">
    <location>
        <begin position="787"/>
        <end position="977"/>
    </location>
</feature>
<dbReference type="SUPFAM" id="SSF53300">
    <property type="entry name" value="vWA-like"/>
    <property type="match status" value="1"/>
</dbReference>
<keyword evidence="1" id="KW-0808">Transferase</keyword>
<keyword evidence="3" id="KW-0677">Repeat</keyword>
<dbReference type="GO" id="GO:0005737">
    <property type="term" value="C:cytoplasm"/>
    <property type="evidence" value="ECO:0007669"/>
    <property type="project" value="TreeGrafter"/>
</dbReference>
<dbReference type="Proteomes" id="UP000076532">
    <property type="component" value="Unassembled WGS sequence"/>
</dbReference>
<accession>A0A166RR64</accession>
<dbReference type="Gene3D" id="3.30.40.10">
    <property type="entry name" value="Zinc/RING finger domain, C3HC4 (zinc finger)"/>
    <property type="match status" value="1"/>
</dbReference>
<dbReference type="Gene3D" id="1.20.120.1750">
    <property type="match status" value="1"/>
</dbReference>
<dbReference type="InterPro" id="IPR001841">
    <property type="entry name" value="Znf_RING"/>
</dbReference>
<keyword evidence="11" id="KW-1185">Reference proteome</keyword>
<feature type="domain" description="RING-type" evidence="8">
    <location>
        <begin position="791"/>
        <end position="845"/>
    </location>
</feature>
<dbReference type="EMBL" id="KV417503">
    <property type="protein sequence ID" value="KZP28558.1"/>
    <property type="molecule type" value="Genomic_DNA"/>
</dbReference>
<dbReference type="Pfam" id="PF26200">
    <property type="entry name" value="Rcat_RNF216"/>
    <property type="match status" value="1"/>
</dbReference>
<dbReference type="PROSITE" id="PS51873">
    <property type="entry name" value="TRIAD"/>
    <property type="match status" value="1"/>
</dbReference>
<evidence type="ECO:0000259" key="9">
    <source>
        <dbReference type="PROSITE" id="PS51873"/>
    </source>
</evidence>
<keyword evidence="4 7" id="KW-0863">Zinc-finger</keyword>
<name>A0A166RR64_9AGAM</name>
<sequence>MATTHDLLIVTDATMSMGSYLDALQKSIPEILTLTKLSGVFSRIGVLAYKDYTYEHEEVVLWSGWNNPDLDNFVKKITKGHGGDFPEAAKTAMIHVLEQVDEHANTLVLWYTDAPPHHPSTASHHEYPNDVREMQAFPAPGALDWVKLCQSAQRKNCTVFCFTPNTISNSDTSFYVLLSALTGGLCINTKKTSGDYSTVISRLTLGVMLQWMGQSSDMNEVLQQSSAAYRQYSESPIAAELADEGQGSLGYLPPSFDDKAAKTGHQLRPLPLGPLTATVIPRGSLSETSFTFSKRFADPADKAYKDLVYTSLAEIIQHNVFSLTYNPIFGKLWRAVCKNEDERKNLLLNAFSISVSKVTHAKEKETLNQWLEDSFDATEEIEQIISRAEPGGAMVYLDLDANVDLTRTELLEVSKSCYAPVLKKVATLFTHLKLVESGVTLTATQRAIPLALSPAQFFRILPHLVVPGTIYPFRAAAMTAILSLITAVPFLRERATEFLAPLKGTWLNLEVPENVSYDCARFLLSAPQGTVLDEREKEVYKAMRRYRLIELNSESVVSAQVPWTPHKTTEVGDRKVKCQKCNIARSVTLMSGEQPGVCGLCIVNEFAQSVPTDYPEKEEMASSWVECSAPHCHAQYVVENPRLLNIRPRCHYCRNSLPCPYLECTRCTNRIIVPEPYRAACTPEDGQYLCSACENPQRSSSTTIAQETTCKALNEQNSVQWLGLDPAADLFAGKSAFKIIQAHNFSVFDARPSDEALRTLMLDGKKVRDPDRVLGQVERRVEGGHVDLGSCSLCFEEMPRGKLVPACGRSGCKQRVDEGCLLEWYGKSEPGRLLNLMQLTCPFCRRKPAVKTIARHNPRAATLGGLEPALADHGWFYAWCISCGFAKRAHERVCCEGDRVPLVDQFRCSDCTGVSAVDGIGRLTACPQCGVLVEKSHGCNHIECPCGQHFCYVCGKGTAESKIYEHMAREHGGIFDEGADMDDGDDFDDYDSDY</sequence>
<dbReference type="InterPro" id="IPR013083">
    <property type="entry name" value="Znf_RING/FYVE/PHD"/>
</dbReference>
<evidence type="ECO:0000256" key="7">
    <source>
        <dbReference type="PROSITE-ProRule" id="PRU00175"/>
    </source>
</evidence>
<dbReference type="GO" id="GO:0004674">
    <property type="term" value="F:protein serine/threonine kinase activity"/>
    <property type="evidence" value="ECO:0007669"/>
    <property type="project" value="TreeGrafter"/>
</dbReference>
<evidence type="ECO:0000256" key="3">
    <source>
        <dbReference type="ARBA" id="ARBA00022737"/>
    </source>
</evidence>
<dbReference type="PANTHER" id="PTHR47763">
    <property type="entry name" value="ALPHA-PROTEIN KINASE VWKA"/>
    <property type="match status" value="1"/>
</dbReference>
<keyword evidence="5" id="KW-0833">Ubl conjugation pathway</keyword>
<dbReference type="STRING" id="436010.A0A166RR64"/>
<gene>
    <name evidence="10" type="ORF">FIBSPDRAFT_917697</name>
</gene>
<reference evidence="10 11" key="1">
    <citation type="journal article" date="2016" name="Mol. Biol. Evol.">
        <title>Comparative Genomics of Early-Diverging Mushroom-Forming Fungi Provides Insights into the Origins of Lignocellulose Decay Capabilities.</title>
        <authorList>
            <person name="Nagy L.G."/>
            <person name="Riley R."/>
            <person name="Tritt A."/>
            <person name="Adam C."/>
            <person name="Daum C."/>
            <person name="Floudas D."/>
            <person name="Sun H."/>
            <person name="Yadav J.S."/>
            <person name="Pangilinan J."/>
            <person name="Larsson K.H."/>
            <person name="Matsuura K."/>
            <person name="Barry K."/>
            <person name="Labutti K."/>
            <person name="Kuo R."/>
            <person name="Ohm R.A."/>
            <person name="Bhattacharya S.S."/>
            <person name="Shirouzu T."/>
            <person name="Yoshinaga Y."/>
            <person name="Martin F.M."/>
            <person name="Grigoriev I.V."/>
            <person name="Hibbett D.S."/>
        </authorList>
    </citation>
    <scope>NUCLEOTIDE SEQUENCE [LARGE SCALE GENOMIC DNA]</scope>
    <source>
        <strain evidence="10 11">CBS 109695</strain>
    </source>
</reference>
<dbReference type="AlphaFoldDB" id="A0A166RR64"/>
<evidence type="ECO:0000256" key="5">
    <source>
        <dbReference type="ARBA" id="ARBA00022786"/>
    </source>
</evidence>
<keyword evidence="6" id="KW-0862">Zinc</keyword>
<dbReference type="InterPro" id="IPR044066">
    <property type="entry name" value="TRIAD_supradom"/>
</dbReference>
<keyword evidence="2" id="KW-0479">Metal-binding</keyword>
<evidence type="ECO:0000259" key="8">
    <source>
        <dbReference type="PROSITE" id="PS50089"/>
    </source>
</evidence>
<evidence type="ECO:0000256" key="1">
    <source>
        <dbReference type="ARBA" id="ARBA00022679"/>
    </source>
</evidence>
<evidence type="ECO:0000313" key="10">
    <source>
        <dbReference type="EMBL" id="KZP28558.1"/>
    </source>
</evidence>
<organism evidence="10 11">
    <name type="scientific">Athelia psychrophila</name>
    <dbReference type="NCBI Taxonomy" id="1759441"/>
    <lineage>
        <taxon>Eukaryota</taxon>
        <taxon>Fungi</taxon>
        <taxon>Dikarya</taxon>
        <taxon>Basidiomycota</taxon>
        <taxon>Agaricomycotina</taxon>
        <taxon>Agaricomycetes</taxon>
        <taxon>Agaricomycetidae</taxon>
        <taxon>Atheliales</taxon>
        <taxon>Atheliaceae</taxon>
        <taxon>Athelia</taxon>
    </lineage>
</organism>
<dbReference type="OrthoDB" id="1431934at2759"/>
<dbReference type="InterPro" id="IPR052969">
    <property type="entry name" value="Thr-specific_kinase-like"/>
</dbReference>
<proteinExistence type="predicted"/>